<keyword evidence="3" id="KW-1185">Reference proteome</keyword>
<protein>
    <submittedName>
        <fullName evidence="2">Uncharacterized protein</fullName>
    </submittedName>
</protein>
<dbReference type="Proteomes" id="UP000324748">
    <property type="component" value="Unassembled WGS sequence"/>
</dbReference>
<evidence type="ECO:0000313" key="2">
    <source>
        <dbReference type="EMBL" id="KAA1131725.1"/>
    </source>
</evidence>
<proteinExistence type="predicted"/>
<accession>A0A5B0S2X7</accession>
<reference evidence="3 4" key="1">
    <citation type="submission" date="2019-05" db="EMBL/GenBank/DDBJ databases">
        <title>Emergence of the Ug99 lineage of the wheat stem rust pathogen through somatic hybridization.</title>
        <authorList>
            <person name="Li F."/>
            <person name="Upadhyaya N.M."/>
            <person name="Sperschneider J."/>
            <person name="Matny O."/>
            <person name="Nguyen-Phuc H."/>
            <person name="Mago R."/>
            <person name="Raley C."/>
            <person name="Miller M.E."/>
            <person name="Silverstein K.A.T."/>
            <person name="Henningsen E."/>
            <person name="Hirsch C.D."/>
            <person name="Visser B."/>
            <person name="Pretorius Z.A."/>
            <person name="Steffenson B.J."/>
            <person name="Schwessinger B."/>
            <person name="Dodds P.N."/>
            <person name="Figueroa M."/>
        </authorList>
    </citation>
    <scope>NUCLEOTIDE SEQUENCE [LARGE SCALE GENOMIC DNA]</scope>
    <source>
        <strain evidence="1">21-0</strain>
        <strain evidence="2 4">Ug99</strain>
    </source>
</reference>
<name>A0A5B0S2X7_PUCGR</name>
<dbReference type="AlphaFoldDB" id="A0A5B0S2X7"/>
<comment type="caution">
    <text evidence="2">The sequence shown here is derived from an EMBL/GenBank/DDBJ whole genome shotgun (WGS) entry which is preliminary data.</text>
</comment>
<organism evidence="2 4">
    <name type="scientific">Puccinia graminis f. sp. tritici</name>
    <dbReference type="NCBI Taxonomy" id="56615"/>
    <lineage>
        <taxon>Eukaryota</taxon>
        <taxon>Fungi</taxon>
        <taxon>Dikarya</taxon>
        <taxon>Basidiomycota</taxon>
        <taxon>Pucciniomycotina</taxon>
        <taxon>Pucciniomycetes</taxon>
        <taxon>Pucciniales</taxon>
        <taxon>Pucciniaceae</taxon>
        <taxon>Puccinia</taxon>
    </lineage>
</organism>
<gene>
    <name evidence="1" type="ORF">PGT21_025276</name>
    <name evidence="2" type="ORF">PGTUg99_017517</name>
</gene>
<evidence type="ECO:0000313" key="4">
    <source>
        <dbReference type="Proteomes" id="UP000325313"/>
    </source>
</evidence>
<sequence length="102" mass="11362">MYAPSDGLHTTPLAPSLVDPVIIKQADSLDSRKLRQSFSKSVRKGSSTSATFATRAFFLRRTTRPVHFAGATRPCTLNLMLQVQSELDDIKSMFYTISPERV</sequence>
<evidence type="ECO:0000313" key="1">
    <source>
        <dbReference type="EMBL" id="KAA1096693.1"/>
    </source>
</evidence>
<dbReference type="Proteomes" id="UP000325313">
    <property type="component" value="Unassembled WGS sequence"/>
</dbReference>
<dbReference type="EMBL" id="VDEP01000102">
    <property type="protein sequence ID" value="KAA1131725.1"/>
    <property type="molecule type" value="Genomic_DNA"/>
</dbReference>
<dbReference type="EMBL" id="VSWC01000067">
    <property type="protein sequence ID" value="KAA1096693.1"/>
    <property type="molecule type" value="Genomic_DNA"/>
</dbReference>
<evidence type="ECO:0000313" key="3">
    <source>
        <dbReference type="Proteomes" id="UP000324748"/>
    </source>
</evidence>